<evidence type="ECO:0000256" key="2">
    <source>
        <dbReference type="ARBA" id="ARBA00022741"/>
    </source>
</evidence>
<keyword evidence="6" id="KW-0539">Nucleus</keyword>
<feature type="region of interest" description="Disordered" evidence="8">
    <location>
        <begin position="118"/>
        <end position="155"/>
    </location>
</feature>
<evidence type="ECO:0000256" key="1">
    <source>
        <dbReference type="ARBA" id="ARBA00022723"/>
    </source>
</evidence>
<dbReference type="PROSITE" id="PS50016">
    <property type="entry name" value="ZF_PHD_2"/>
    <property type="match status" value="1"/>
</dbReference>
<reference evidence="11 12" key="1">
    <citation type="journal article" date="2022" name="Nat. Plants">
        <title>Genomes of leafy and leafless Platanthera orchids illuminate the evolution of mycoheterotrophy.</title>
        <authorList>
            <person name="Li M.H."/>
            <person name="Liu K.W."/>
            <person name="Li Z."/>
            <person name="Lu H.C."/>
            <person name="Ye Q.L."/>
            <person name="Zhang D."/>
            <person name="Wang J.Y."/>
            <person name="Li Y.F."/>
            <person name="Zhong Z.M."/>
            <person name="Liu X."/>
            <person name="Yu X."/>
            <person name="Liu D.K."/>
            <person name="Tu X.D."/>
            <person name="Liu B."/>
            <person name="Hao Y."/>
            <person name="Liao X.Y."/>
            <person name="Jiang Y.T."/>
            <person name="Sun W.H."/>
            <person name="Chen J."/>
            <person name="Chen Y.Q."/>
            <person name="Ai Y."/>
            <person name="Zhai J.W."/>
            <person name="Wu S.S."/>
            <person name="Zhou Z."/>
            <person name="Hsiao Y.Y."/>
            <person name="Wu W.L."/>
            <person name="Chen Y.Y."/>
            <person name="Lin Y.F."/>
            <person name="Hsu J.L."/>
            <person name="Li C.Y."/>
            <person name="Wang Z.W."/>
            <person name="Zhao X."/>
            <person name="Zhong W.Y."/>
            <person name="Ma X.K."/>
            <person name="Ma L."/>
            <person name="Huang J."/>
            <person name="Chen G.Z."/>
            <person name="Huang M.Z."/>
            <person name="Huang L."/>
            <person name="Peng D.H."/>
            <person name="Luo Y.B."/>
            <person name="Zou S.Q."/>
            <person name="Chen S.P."/>
            <person name="Lan S."/>
            <person name="Tsai W.C."/>
            <person name="Van de Peer Y."/>
            <person name="Liu Z.J."/>
        </authorList>
    </citation>
    <scope>NUCLEOTIDE SEQUENCE [LARGE SCALE GENOMIC DNA]</scope>
    <source>
        <strain evidence="11">Lor288</strain>
    </source>
</reference>
<dbReference type="Proteomes" id="UP001412067">
    <property type="component" value="Unassembled WGS sequence"/>
</dbReference>
<dbReference type="Gene3D" id="2.40.50.40">
    <property type="match status" value="2"/>
</dbReference>
<dbReference type="Gene3D" id="3.40.50.10810">
    <property type="entry name" value="Tandem AAA-ATPase domain"/>
    <property type="match status" value="1"/>
</dbReference>
<dbReference type="InterPro" id="IPR000953">
    <property type="entry name" value="Chromo/chromo_shadow_dom"/>
</dbReference>
<feature type="domain" description="Chromo" evidence="9">
    <location>
        <begin position="429"/>
        <end position="510"/>
    </location>
</feature>
<dbReference type="SMART" id="SM00249">
    <property type="entry name" value="PHD"/>
    <property type="match status" value="1"/>
</dbReference>
<keyword evidence="5" id="KW-0067">ATP-binding</keyword>
<dbReference type="SUPFAM" id="SSF57903">
    <property type="entry name" value="FYVE/PHD zinc finger"/>
    <property type="match status" value="1"/>
</dbReference>
<dbReference type="InterPro" id="IPR016197">
    <property type="entry name" value="Chromo-like_dom_sf"/>
</dbReference>
<dbReference type="InterPro" id="IPR001965">
    <property type="entry name" value="Znf_PHD"/>
</dbReference>
<keyword evidence="2" id="KW-0547">Nucleotide-binding</keyword>
<proteinExistence type="predicted"/>
<evidence type="ECO:0000259" key="9">
    <source>
        <dbReference type="PROSITE" id="PS50013"/>
    </source>
</evidence>
<evidence type="ECO:0000256" key="8">
    <source>
        <dbReference type="SAM" id="MobiDB-lite"/>
    </source>
</evidence>
<feature type="compositionally biased region" description="Basic and acidic residues" evidence="8">
    <location>
        <begin position="251"/>
        <end position="261"/>
    </location>
</feature>
<evidence type="ECO:0000256" key="5">
    <source>
        <dbReference type="ARBA" id="ARBA00022840"/>
    </source>
</evidence>
<keyword evidence="1" id="KW-0479">Metal-binding</keyword>
<sequence length="716" mass="81214">MFHQHQKMGRDNCLAHQKMGRENYLEDDSTSNHRTRKLESLYTTSSLEKKLKSSVKGVSGSPMRGGSAGSDVDSEKFGSRILEKNRIKELRIRSSRASDKAKKITSPVVFGDNGEIASSSTNSSLRGASIQSKARKLGEKKLTSEPLDSETEDTCTKTGRKHLHVRAYINLFKKPGIPSGNLGNTNGCIKKGVPLPEITSLGINRDEDTEVVLLDSSSSDIINQEHHSKFSECKRGRMTLNLKPNNLLKPSGKEEYNHESSKINMDSSPSTLEELGFEDNEVCNEEFLRCPDQLVDKENLRIKHNVCLVCKQTGRLICCCGNGCKQSYHLSCFNPRFYDIPPGTWLCKLCVKKKMESGVYSVSNGIESVWDVDEGLQSEKKYFVKYKGLAHLHNRWILESELLRDFPSLLDKFRRRGQKEVTRWRKEWIEPERFLQKRLVGLPKVVDEHTSVPVSHPLNCCSEWLVKWKGLQYDQATWELESSLLLLCSESPILIEDYERRREHTRRSYDPHRTEKAQQVKKDPLCNLSKLPDGCPVELDSDCLSSVNSLREFWHKSLNAVVIDGHERITRAIMFVLSLQSHACQPSLIITTTGSLQLWQADFRRLAPSMNVIMYQGDKHVRKLIQNVEFYDKSGRLMFQVLLADPKSIVELDWAAAGLCEGGSAVGMDRRWPFSCVRRWDVAVEELKVASDWGVMGMAVVAWRVGPTGTGNKFRG</sequence>
<dbReference type="Gene3D" id="3.30.40.10">
    <property type="entry name" value="Zinc/RING finger domain, C3HC4 (zinc finger)"/>
    <property type="match status" value="1"/>
</dbReference>
<keyword evidence="12" id="KW-1185">Reference proteome</keyword>
<feature type="compositionally biased region" description="Polar residues" evidence="8">
    <location>
        <begin position="118"/>
        <end position="132"/>
    </location>
</feature>
<dbReference type="InterPro" id="IPR013083">
    <property type="entry name" value="Znf_RING/FYVE/PHD"/>
</dbReference>
<evidence type="ECO:0000256" key="3">
    <source>
        <dbReference type="ARBA" id="ARBA00022771"/>
    </source>
</evidence>
<dbReference type="InterPro" id="IPR023780">
    <property type="entry name" value="Chromo_domain"/>
</dbReference>
<dbReference type="SMART" id="SM00298">
    <property type="entry name" value="CHROMO"/>
    <property type="match status" value="2"/>
</dbReference>
<evidence type="ECO:0000256" key="4">
    <source>
        <dbReference type="ARBA" id="ARBA00022833"/>
    </source>
</evidence>
<keyword evidence="3 7" id="KW-0863">Zinc-finger</keyword>
<keyword evidence="11" id="KW-0347">Helicase</keyword>
<keyword evidence="11" id="KW-0378">Hydrolase</keyword>
<evidence type="ECO:0000313" key="12">
    <source>
        <dbReference type="Proteomes" id="UP001412067"/>
    </source>
</evidence>
<organism evidence="11 12">
    <name type="scientific">Platanthera guangdongensis</name>
    <dbReference type="NCBI Taxonomy" id="2320717"/>
    <lineage>
        <taxon>Eukaryota</taxon>
        <taxon>Viridiplantae</taxon>
        <taxon>Streptophyta</taxon>
        <taxon>Embryophyta</taxon>
        <taxon>Tracheophyta</taxon>
        <taxon>Spermatophyta</taxon>
        <taxon>Magnoliopsida</taxon>
        <taxon>Liliopsida</taxon>
        <taxon>Asparagales</taxon>
        <taxon>Orchidaceae</taxon>
        <taxon>Orchidoideae</taxon>
        <taxon>Orchideae</taxon>
        <taxon>Orchidinae</taxon>
        <taxon>Platanthera</taxon>
    </lineage>
</organism>
<dbReference type="PANTHER" id="PTHR45623:SF13">
    <property type="entry name" value="HELICASE PROTEIN MOM1"/>
    <property type="match status" value="1"/>
</dbReference>
<comment type="caution">
    <text evidence="11">The sequence shown here is derived from an EMBL/GenBank/DDBJ whole genome shotgun (WGS) entry which is preliminary data.</text>
</comment>
<feature type="domain" description="PHD-type" evidence="10">
    <location>
        <begin position="304"/>
        <end position="353"/>
    </location>
</feature>
<dbReference type="InterPro" id="IPR038718">
    <property type="entry name" value="SNF2-like_sf"/>
</dbReference>
<protein>
    <submittedName>
        <fullName evidence="11">ATP-dependent DNA helicase DDM1</fullName>
    </submittedName>
</protein>
<dbReference type="PANTHER" id="PTHR45623">
    <property type="entry name" value="CHROMODOMAIN-HELICASE-DNA-BINDING PROTEIN 3-RELATED-RELATED"/>
    <property type="match status" value="1"/>
</dbReference>
<keyword evidence="4" id="KW-0862">Zinc</keyword>
<name>A0ABR2MLR1_9ASPA</name>
<evidence type="ECO:0000259" key="10">
    <source>
        <dbReference type="PROSITE" id="PS50016"/>
    </source>
</evidence>
<dbReference type="GO" id="GO:0004386">
    <property type="term" value="F:helicase activity"/>
    <property type="evidence" value="ECO:0007669"/>
    <property type="project" value="UniProtKB-KW"/>
</dbReference>
<dbReference type="InterPro" id="IPR019786">
    <property type="entry name" value="Zinc_finger_PHD-type_CS"/>
</dbReference>
<dbReference type="InterPro" id="IPR011011">
    <property type="entry name" value="Znf_FYVE_PHD"/>
</dbReference>
<dbReference type="PROSITE" id="PS01359">
    <property type="entry name" value="ZF_PHD_1"/>
    <property type="match status" value="1"/>
</dbReference>
<dbReference type="SUPFAM" id="SSF54160">
    <property type="entry name" value="Chromo domain-like"/>
    <property type="match status" value="2"/>
</dbReference>
<dbReference type="Pfam" id="PF00385">
    <property type="entry name" value="Chromo"/>
    <property type="match status" value="2"/>
</dbReference>
<gene>
    <name evidence="11" type="primary">DDM1</name>
    <name evidence="11" type="ORF">KSP40_PGU019964</name>
</gene>
<evidence type="ECO:0000256" key="7">
    <source>
        <dbReference type="PROSITE-ProRule" id="PRU00146"/>
    </source>
</evidence>
<feature type="region of interest" description="Disordered" evidence="8">
    <location>
        <begin position="247"/>
        <end position="270"/>
    </location>
</feature>
<accession>A0ABR2MLR1</accession>
<evidence type="ECO:0000256" key="6">
    <source>
        <dbReference type="ARBA" id="ARBA00023242"/>
    </source>
</evidence>
<dbReference type="EMBL" id="JBBWWR010000006">
    <property type="protein sequence ID" value="KAK8965102.1"/>
    <property type="molecule type" value="Genomic_DNA"/>
</dbReference>
<feature type="region of interest" description="Disordered" evidence="8">
    <location>
        <begin position="51"/>
        <end position="75"/>
    </location>
</feature>
<evidence type="ECO:0000313" key="11">
    <source>
        <dbReference type="EMBL" id="KAK8965102.1"/>
    </source>
</evidence>
<dbReference type="InterPro" id="IPR019787">
    <property type="entry name" value="Znf_PHD-finger"/>
</dbReference>
<dbReference type="PROSITE" id="PS50013">
    <property type="entry name" value="CHROMO_2"/>
    <property type="match status" value="1"/>
</dbReference>